<reference evidence="3 4" key="1">
    <citation type="journal article" date="2013" name="Biodegradation">
        <title>Occurrence of 4-tert-butylphenol (4-t-BP) biodegradation in an aquatic sample caused by the presence of Spirodela polyrrhiza and isolation of a 4-t-BP-utilizing bacterium.</title>
        <authorList>
            <person name="Ogata Y."/>
            <person name="Toyama T."/>
            <person name="Yu N."/>
            <person name="Wang X."/>
            <person name="Sei K."/>
            <person name="Ike M."/>
        </authorList>
    </citation>
    <scope>NUCLEOTIDE SEQUENCE [LARGE SCALE GENOMIC DNA]</scope>
    <source>
        <strain evidence="3 4">OMI</strain>
    </source>
</reference>
<dbReference type="EMBL" id="BEWI01000032">
    <property type="protein sequence ID" value="GAY23997.1"/>
    <property type="molecule type" value="Genomic_DNA"/>
</dbReference>
<dbReference type="PANTHER" id="PTHR43784:SF2">
    <property type="entry name" value="GDSL-LIKE LIPASE_ACYLHYDROLASE, PUTATIVE (AFU_ORTHOLOGUE AFUA_2G00820)-RELATED"/>
    <property type="match status" value="1"/>
</dbReference>
<dbReference type="InterPro" id="IPR053140">
    <property type="entry name" value="GDSL_Rv0518-like"/>
</dbReference>
<accession>A0A292ZKP0</accession>
<feature type="signal peptide" evidence="1">
    <location>
        <begin position="1"/>
        <end position="21"/>
    </location>
</feature>
<dbReference type="Proteomes" id="UP000221538">
    <property type="component" value="Unassembled WGS sequence"/>
</dbReference>
<evidence type="ECO:0000256" key="1">
    <source>
        <dbReference type="SAM" id="SignalP"/>
    </source>
</evidence>
<name>A0A292ZKP0_SPHSA</name>
<protein>
    <submittedName>
        <fullName evidence="3">Putative secreted protein</fullName>
    </submittedName>
</protein>
<evidence type="ECO:0000313" key="3">
    <source>
        <dbReference type="EMBL" id="GAY23997.1"/>
    </source>
</evidence>
<dbReference type="RefSeq" id="WP_099186636.1">
    <property type="nucleotide sequence ID" value="NZ_BEWI01000032.1"/>
</dbReference>
<evidence type="ECO:0000259" key="2">
    <source>
        <dbReference type="Pfam" id="PF13472"/>
    </source>
</evidence>
<reference evidence="3 4" key="2">
    <citation type="journal article" date="2013" name="Environ. Sci. Technol.">
        <title>The 4-tert-butylphenol-utilizing bacterium Sphingobium fuliginis OMI can degrade bisphenols via phenolic ring hydroxylation and meta-cleavage pathway.</title>
        <authorList>
            <person name="Ogata Y."/>
            <person name="Goda S."/>
            <person name="Toyama T."/>
            <person name="Sei K."/>
            <person name="Ike M."/>
        </authorList>
    </citation>
    <scope>NUCLEOTIDE SEQUENCE [LARGE SCALE GENOMIC DNA]</scope>
    <source>
        <strain evidence="3 4">OMI</strain>
    </source>
</reference>
<dbReference type="PANTHER" id="PTHR43784">
    <property type="entry name" value="GDSL-LIKE LIPASE/ACYLHYDROLASE, PUTATIVE (AFU_ORTHOLOGUE AFUA_2G00820)-RELATED"/>
    <property type="match status" value="1"/>
</dbReference>
<evidence type="ECO:0000313" key="4">
    <source>
        <dbReference type="Proteomes" id="UP000221538"/>
    </source>
</evidence>
<proteinExistence type="predicted"/>
<dbReference type="Pfam" id="PF13472">
    <property type="entry name" value="Lipase_GDSL_2"/>
    <property type="match status" value="1"/>
</dbReference>
<dbReference type="SUPFAM" id="SSF52266">
    <property type="entry name" value="SGNH hydrolase"/>
    <property type="match status" value="1"/>
</dbReference>
<dbReference type="GO" id="GO:0016788">
    <property type="term" value="F:hydrolase activity, acting on ester bonds"/>
    <property type="evidence" value="ECO:0007669"/>
    <property type="project" value="UniProtKB-ARBA"/>
</dbReference>
<gene>
    <name evidence="3" type="ORF">SFOMI_4575</name>
</gene>
<dbReference type="InterPro" id="IPR036514">
    <property type="entry name" value="SGNH_hydro_sf"/>
</dbReference>
<sequence>MRTVPLLAALCGLALSVPAHAASVWAGAWGYAPADSDAREPEQPPGTYRYRVRLTQAGDALQLSFSNAEGDRPLAIAAVGIADPSAATGTEIGAHPLRPLTFSGQSGIALPEGHTVVSDPLAAPFRVGQDVIVSVTFTTPTRPARTNLGLEMAFAPAGAEPLFTPIKVRSYLSLAAVRAKRAPCTVVAFGDSITDGFLGLSPQTRGWPGRLAERLAALPSARRCGVVNMGISGNRVLRRGRATSALDRFWRDVASVPNVTHVIFLEGINDIGAGKDSGPEATAPDQLVQGYRQFVARAHALGIRVIGGTMTPALHAGYMSPAKERTRQAVNAAIRTGAIFDDVVDFDAAVRDPASPADLRPDYDPGDHLHPNDAGLRAMGDAVNLSALRPAN</sequence>
<dbReference type="InterPro" id="IPR013830">
    <property type="entry name" value="SGNH_hydro"/>
</dbReference>
<dbReference type="CDD" id="cd01830">
    <property type="entry name" value="XynE_like"/>
    <property type="match status" value="1"/>
</dbReference>
<comment type="caution">
    <text evidence="3">The sequence shown here is derived from an EMBL/GenBank/DDBJ whole genome shotgun (WGS) entry which is preliminary data.</text>
</comment>
<feature type="domain" description="SGNH hydrolase-type esterase" evidence="2">
    <location>
        <begin position="188"/>
        <end position="377"/>
    </location>
</feature>
<keyword evidence="1" id="KW-0732">Signal</keyword>
<organism evidence="3 4">
    <name type="scientific">Sphingobium fuliginis (strain ATCC 27551)</name>
    <dbReference type="NCBI Taxonomy" id="336203"/>
    <lineage>
        <taxon>Bacteria</taxon>
        <taxon>Pseudomonadati</taxon>
        <taxon>Pseudomonadota</taxon>
        <taxon>Alphaproteobacteria</taxon>
        <taxon>Sphingomonadales</taxon>
        <taxon>Sphingomonadaceae</taxon>
        <taxon>Sphingobium</taxon>
    </lineage>
</organism>
<feature type="chain" id="PRO_5012268308" evidence="1">
    <location>
        <begin position="22"/>
        <end position="392"/>
    </location>
</feature>
<dbReference type="Gene3D" id="3.40.50.1110">
    <property type="entry name" value="SGNH hydrolase"/>
    <property type="match status" value="1"/>
</dbReference>
<dbReference type="AlphaFoldDB" id="A0A292ZKP0"/>